<dbReference type="Pfam" id="PF00171">
    <property type="entry name" value="Aldedh"/>
    <property type="match status" value="1"/>
</dbReference>
<gene>
    <name evidence="6" type="ORF">WT57_17765</name>
</gene>
<dbReference type="PANTHER" id="PTHR43353">
    <property type="entry name" value="SUCCINATE-SEMIALDEHYDE DEHYDROGENASE, MITOCHONDRIAL"/>
    <property type="match status" value="1"/>
</dbReference>
<dbReference type="Proteomes" id="UP000061512">
    <property type="component" value="Unassembled WGS sequence"/>
</dbReference>
<dbReference type="FunFam" id="3.40.309.10:FF:000009">
    <property type="entry name" value="Aldehyde dehydrogenase A"/>
    <property type="match status" value="1"/>
</dbReference>
<protein>
    <submittedName>
        <fullName evidence="6">NAD-dependent succinate-semialdehyde dehydrogenase</fullName>
    </submittedName>
</protein>
<dbReference type="InterPro" id="IPR016163">
    <property type="entry name" value="Ald_DH_C"/>
</dbReference>
<dbReference type="SUPFAM" id="SSF53720">
    <property type="entry name" value="ALDH-like"/>
    <property type="match status" value="1"/>
</dbReference>
<dbReference type="PANTHER" id="PTHR43353:SF5">
    <property type="entry name" value="SUCCINATE-SEMIALDEHYDE DEHYDROGENASE, MITOCHONDRIAL"/>
    <property type="match status" value="1"/>
</dbReference>
<keyword evidence="2 4" id="KW-0560">Oxidoreductase</keyword>
<proteinExistence type="inferred from homology"/>
<evidence type="ECO:0000259" key="5">
    <source>
        <dbReference type="Pfam" id="PF00171"/>
    </source>
</evidence>
<dbReference type="CDD" id="cd07103">
    <property type="entry name" value="ALDH_F5_SSADH_GabD"/>
    <property type="match status" value="1"/>
</dbReference>
<dbReference type="AlphaFoldDB" id="A0A132F107"/>
<evidence type="ECO:0000256" key="3">
    <source>
        <dbReference type="PROSITE-ProRule" id="PRU10007"/>
    </source>
</evidence>
<dbReference type="EMBL" id="LPJX01000032">
    <property type="protein sequence ID" value="KWF66357.1"/>
    <property type="molecule type" value="Genomic_DNA"/>
</dbReference>
<dbReference type="InterPro" id="IPR029510">
    <property type="entry name" value="Ald_DH_CS_GLU"/>
</dbReference>
<dbReference type="InterPro" id="IPR016162">
    <property type="entry name" value="Ald_DH_N"/>
</dbReference>
<comment type="caution">
    <text evidence="6">The sequence shown here is derived from an EMBL/GenBank/DDBJ whole genome shotgun (WGS) entry which is preliminary data.</text>
</comment>
<dbReference type="PROSITE" id="PS00687">
    <property type="entry name" value="ALDEHYDE_DEHYDR_GLU"/>
    <property type="match status" value="1"/>
</dbReference>
<evidence type="ECO:0000256" key="2">
    <source>
        <dbReference type="ARBA" id="ARBA00023002"/>
    </source>
</evidence>
<comment type="similarity">
    <text evidence="1 4">Belongs to the aldehyde dehydrogenase family.</text>
</comment>
<dbReference type="RefSeq" id="WP_060298965.1">
    <property type="nucleotide sequence ID" value="NZ_LPJX01000032.1"/>
</dbReference>
<name>A0A132F107_9BURK</name>
<dbReference type="InterPro" id="IPR016161">
    <property type="entry name" value="Ald_DH/histidinol_DH"/>
</dbReference>
<feature type="active site" evidence="3">
    <location>
        <position position="249"/>
    </location>
</feature>
<dbReference type="Gene3D" id="3.40.309.10">
    <property type="entry name" value="Aldehyde Dehydrogenase, Chain A, domain 2"/>
    <property type="match status" value="1"/>
</dbReference>
<feature type="domain" description="Aldehyde dehydrogenase" evidence="5">
    <location>
        <begin position="20"/>
        <end position="472"/>
    </location>
</feature>
<reference evidence="6 7" key="1">
    <citation type="submission" date="2015-11" db="EMBL/GenBank/DDBJ databases">
        <title>Expanding the genomic diversity of Burkholderia species for the development of highly accurate diagnostics.</title>
        <authorList>
            <person name="Sahl J."/>
            <person name="Keim P."/>
            <person name="Wagner D."/>
        </authorList>
    </citation>
    <scope>NUCLEOTIDE SEQUENCE [LARGE SCALE GENOMIC DNA]</scope>
    <source>
        <strain evidence="6 7">MSMB574WGS</strain>
    </source>
</reference>
<dbReference type="Gene3D" id="3.40.605.10">
    <property type="entry name" value="Aldehyde Dehydrogenase, Chain A, domain 1"/>
    <property type="match status" value="1"/>
</dbReference>
<dbReference type="GO" id="GO:0009450">
    <property type="term" value="P:gamma-aminobutyric acid catabolic process"/>
    <property type="evidence" value="ECO:0007669"/>
    <property type="project" value="TreeGrafter"/>
</dbReference>
<dbReference type="InterPro" id="IPR050740">
    <property type="entry name" value="Aldehyde_DH_Superfamily"/>
</dbReference>
<evidence type="ECO:0000313" key="6">
    <source>
        <dbReference type="EMBL" id="KWF66357.1"/>
    </source>
</evidence>
<accession>A0A132F107</accession>
<evidence type="ECO:0000313" key="7">
    <source>
        <dbReference type="Proteomes" id="UP000061512"/>
    </source>
</evidence>
<dbReference type="FunFam" id="3.40.605.10:FF:000007">
    <property type="entry name" value="NAD/NADP-dependent betaine aldehyde dehydrogenase"/>
    <property type="match status" value="1"/>
</dbReference>
<dbReference type="GO" id="GO:0004777">
    <property type="term" value="F:succinate-semialdehyde dehydrogenase (NAD+) activity"/>
    <property type="evidence" value="ECO:0007669"/>
    <property type="project" value="TreeGrafter"/>
</dbReference>
<organism evidence="6 7">
    <name type="scientific">Burkholderia pseudomultivorans</name>
    <dbReference type="NCBI Taxonomy" id="1207504"/>
    <lineage>
        <taxon>Bacteria</taxon>
        <taxon>Pseudomonadati</taxon>
        <taxon>Pseudomonadota</taxon>
        <taxon>Betaproteobacteria</taxon>
        <taxon>Burkholderiales</taxon>
        <taxon>Burkholderiaceae</taxon>
        <taxon>Burkholderia</taxon>
        <taxon>Burkholderia cepacia complex</taxon>
    </lineage>
</organism>
<evidence type="ECO:0000256" key="1">
    <source>
        <dbReference type="ARBA" id="ARBA00009986"/>
    </source>
</evidence>
<sequence length="482" mass="51305">MYERFGLFIAGEWRREGGHGVAEVVDPGTGQTLGLVPQASSDDVEEAVAAAAAGLRTWRHTAAWTRADILHAVANEMVIATEEAARRITLESGKPLVQARREWQLSIDQFRWYAEEARRVYGRIVESRAPGGRFEVLHEPVGVVAAFTAWNFPAVLIARKVAPALAAGCSVVVRPSSEVPGVAMMIFECLRKAGVPPGVVNLVIGPTATTYRPLIDAPEVRKVTLTGSTAVGQQMVRDAAQSLKRVSMELGGNAPLVVFDDAKIDAALDLAVATKFANAGQVCVTPDRFYVQRGVYEQFVAGFTARARALRLGHGLEETSQMGPLINQRQRDAIEAIVADAVAQGARVECGGKMPSHLPDGFFFEPTVLSGVPSNAVALAEENFGPIAAITPFDEPEEAYALANHSPYGLSAYVFTSHPARMREAVSRIEAGMVGVNSFALAAAEAPFGGVKLSGMGREGGAEGILDFTTVKLAQIAVEAQA</sequence>
<evidence type="ECO:0000256" key="4">
    <source>
        <dbReference type="RuleBase" id="RU003345"/>
    </source>
</evidence>
<dbReference type="InterPro" id="IPR015590">
    <property type="entry name" value="Aldehyde_DH_dom"/>
</dbReference>